<keyword evidence="1" id="KW-0812">Transmembrane</keyword>
<reference evidence="2" key="1">
    <citation type="journal article" date="2021" name="Proc. Natl. Acad. Sci. U.S.A.">
        <title>A Catalog of Tens of Thousands of Viruses from Human Metagenomes Reveals Hidden Associations with Chronic Diseases.</title>
        <authorList>
            <person name="Tisza M.J."/>
            <person name="Buck C.B."/>
        </authorList>
    </citation>
    <scope>NUCLEOTIDE SEQUENCE</scope>
    <source>
        <strain evidence="2">Ct5jB2</strain>
    </source>
</reference>
<sequence>MRSFKQLLDIAQIYTKQFTSFPCNPFLLCTQLQISFKVRSQAVEDFAGTNPLISTPAILYKESGKVPSYIIYFDETSMYWRFYIFHEIAHYVLGHTSDSLQEEQEANLMACLLIAPKNKLPTYLKNAKDLSLFAEIPIAYAEEYWNYLHNKLIKPKMIFNIMISVCILTVILDIVSFALILSN</sequence>
<evidence type="ECO:0000313" key="2">
    <source>
        <dbReference type="EMBL" id="DAF85590.1"/>
    </source>
</evidence>
<feature type="transmembrane region" description="Helical" evidence="1">
    <location>
        <begin position="157"/>
        <end position="181"/>
    </location>
</feature>
<keyword evidence="1" id="KW-1133">Transmembrane helix</keyword>
<accession>A0A8S5TTR0</accession>
<proteinExistence type="predicted"/>
<keyword evidence="1" id="KW-0472">Membrane</keyword>
<protein>
    <submittedName>
        <fullName evidence="2">IrrE protein</fullName>
    </submittedName>
</protein>
<name>A0A8S5TTR0_9CAUD</name>
<dbReference type="EMBL" id="BK015927">
    <property type="protein sequence ID" value="DAF85590.1"/>
    <property type="molecule type" value="Genomic_DNA"/>
</dbReference>
<organism evidence="2">
    <name type="scientific">Siphoviridae sp. ct5jB2</name>
    <dbReference type="NCBI Taxonomy" id="2825337"/>
    <lineage>
        <taxon>Viruses</taxon>
        <taxon>Duplodnaviria</taxon>
        <taxon>Heunggongvirae</taxon>
        <taxon>Uroviricota</taxon>
        <taxon>Caudoviricetes</taxon>
    </lineage>
</organism>
<evidence type="ECO:0000256" key="1">
    <source>
        <dbReference type="SAM" id="Phobius"/>
    </source>
</evidence>